<gene>
    <name evidence="2" type="ORF">FB45DRAFT_1017937</name>
</gene>
<evidence type="ECO:0000313" key="2">
    <source>
        <dbReference type="EMBL" id="KAJ7650543.1"/>
    </source>
</evidence>
<feature type="compositionally biased region" description="Basic and acidic residues" evidence="1">
    <location>
        <begin position="113"/>
        <end position="129"/>
    </location>
</feature>
<reference evidence="2" key="1">
    <citation type="submission" date="2023-03" db="EMBL/GenBank/DDBJ databases">
        <title>Massive genome expansion in bonnet fungi (Mycena s.s.) driven by repeated elements and novel gene families across ecological guilds.</title>
        <authorList>
            <consortium name="Lawrence Berkeley National Laboratory"/>
            <person name="Harder C.B."/>
            <person name="Miyauchi S."/>
            <person name="Viragh M."/>
            <person name="Kuo A."/>
            <person name="Thoen E."/>
            <person name="Andreopoulos B."/>
            <person name="Lu D."/>
            <person name="Skrede I."/>
            <person name="Drula E."/>
            <person name="Henrissat B."/>
            <person name="Morin E."/>
            <person name="Kohler A."/>
            <person name="Barry K."/>
            <person name="LaButti K."/>
            <person name="Morin E."/>
            <person name="Salamov A."/>
            <person name="Lipzen A."/>
            <person name="Mereny Z."/>
            <person name="Hegedus B."/>
            <person name="Baldrian P."/>
            <person name="Stursova M."/>
            <person name="Weitz H."/>
            <person name="Taylor A."/>
            <person name="Grigoriev I.V."/>
            <person name="Nagy L.G."/>
            <person name="Martin F."/>
            <person name="Kauserud H."/>
        </authorList>
    </citation>
    <scope>NUCLEOTIDE SEQUENCE</scope>
    <source>
        <strain evidence="2">9284</strain>
    </source>
</reference>
<dbReference type="Proteomes" id="UP001221142">
    <property type="component" value="Unassembled WGS sequence"/>
</dbReference>
<dbReference type="EMBL" id="JARKIF010000001">
    <property type="protein sequence ID" value="KAJ7650543.1"/>
    <property type="molecule type" value="Genomic_DNA"/>
</dbReference>
<evidence type="ECO:0000313" key="3">
    <source>
        <dbReference type="Proteomes" id="UP001221142"/>
    </source>
</evidence>
<comment type="caution">
    <text evidence="2">The sequence shown here is derived from an EMBL/GenBank/DDBJ whole genome shotgun (WGS) entry which is preliminary data.</text>
</comment>
<accession>A0AAD7CJI4</accession>
<keyword evidence="3" id="KW-1185">Reference proteome</keyword>
<organism evidence="2 3">
    <name type="scientific">Roridomyces roridus</name>
    <dbReference type="NCBI Taxonomy" id="1738132"/>
    <lineage>
        <taxon>Eukaryota</taxon>
        <taxon>Fungi</taxon>
        <taxon>Dikarya</taxon>
        <taxon>Basidiomycota</taxon>
        <taxon>Agaricomycotina</taxon>
        <taxon>Agaricomycetes</taxon>
        <taxon>Agaricomycetidae</taxon>
        <taxon>Agaricales</taxon>
        <taxon>Marasmiineae</taxon>
        <taxon>Mycenaceae</taxon>
        <taxon>Roridomyces</taxon>
    </lineage>
</organism>
<sequence>MVRQAPSESTLEKRRKKHAQAQAPYVKRNLEEVREKARIRMSQRLQAKRSKEKAAVAEKRQVWDADYRESQRRENYIEKYGMNAYLTEYRPLYNHYTHLPWVGTSRERVRAELKQLEKEGKHEHKSGGKHEHKSGGKCKAHTKSTQ</sequence>
<evidence type="ECO:0000256" key="1">
    <source>
        <dbReference type="SAM" id="MobiDB-lite"/>
    </source>
</evidence>
<protein>
    <submittedName>
        <fullName evidence="2">Uncharacterized protein</fullName>
    </submittedName>
</protein>
<proteinExistence type="predicted"/>
<dbReference type="AlphaFoldDB" id="A0AAD7CJI4"/>
<feature type="compositionally biased region" description="Basic residues" evidence="1">
    <location>
        <begin position="130"/>
        <end position="146"/>
    </location>
</feature>
<feature type="region of interest" description="Disordered" evidence="1">
    <location>
        <begin position="113"/>
        <end position="146"/>
    </location>
</feature>
<feature type="region of interest" description="Disordered" evidence="1">
    <location>
        <begin position="1"/>
        <end position="24"/>
    </location>
</feature>
<name>A0AAD7CJI4_9AGAR</name>